<evidence type="ECO:0000313" key="2">
    <source>
        <dbReference type="EMBL" id="TDK60765.1"/>
    </source>
</evidence>
<name>A0A4R5VQG5_9BACI</name>
<keyword evidence="4" id="KW-1185">Reference proteome</keyword>
<dbReference type="Proteomes" id="UP000295132">
    <property type="component" value="Unassembled WGS sequence"/>
</dbReference>
<evidence type="ECO:0000313" key="3">
    <source>
        <dbReference type="Proteomes" id="UP000295132"/>
    </source>
</evidence>
<accession>A0A4R5VQG5</accession>
<reference evidence="2 3" key="1">
    <citation type="submission" date="2019-03" db="EMBL/GenBank/DDBJ databases">
        <title>Bacillus niacini sp. nov. a Nicotinate-Metabolizing Mesophile Isolated from Soil.</title>
        <authorList>
            <person name="Zhang G."/>
        </authorList>
    </citation>
    <scope>NUCLEOTIDE SEQUENCE [LARGE SCALE GENOMIC DNA]</scope>
    <source>
        <strain evidence="2 3">WN066</strain>
    </source>
</reference>
<reference evidence="1" key="2">
    <citation type="submission" date="2023-08" db="EMBL/GenBank/DDBJ databases">
        <title>Nitrogen cycling bacteria in agricultural field soils.</title>
        <authorList>
            <person name="Jang J."/>
        </authorList>
    </citation>
    <scope>NUCLEOTIDE SEQUENCE</scope>
    <source>
        <strain evidence="1">PS3-36</strain>
    </source>
</reference>
<protein>
    <submittedName>
        <fullName evidence="2">Uncharacterized protein</fullName>
    </submittedName>
</protein>
<dbReference type="RefSeq" id="WP_133334935.1">
    <property type="nucleotide sequence ID" value="NZ_JAVGVR010000001.1"/>
</dbReference>
<gene>
    <name evidence="2" type="ORF">E2K98_13635</name>
    <name evidence="1" type="ORF">RCG21_20390</name>
</gene>
<dbReference type="AlphaFoldDB" id="A0A4R5VQG5"/>
<dbReference type="EMBL" id="JAVGVR010000001">
    <property type="protein sequence ID" value="MDQ6598691.1"/>
    <property type="molecule type" value="Genomic_DNA"/>
</dbReference>
<evidence type="ECO:0000313" key="4">
    <source>
        <dbReference type="Proteomes" id="UP001178888"/>
    </source>
</evidence>
<comment type="caution">
    <text evidence="2">The sequence shown here is derived from an EMBL/GenBank/DDBJ whole genome shotgun (WGS) entry which is preliminary data.</text>
</comment>
<dbReference type="Proteomes" id="UP001178888">
    <property type="component" value="Unassembled WGS sequence"/>
</dbReference>
<evidence type="ECO:0000313" key="1">
    <source>
        <dbReference type="EMBL" id="MDQ6598691.1"/>
    </source>
</evidence>
<sequence length="187" mass="21190">MTQSDLPQLSPPQYTYFNELKYSIGNDPMVQVLNLIEFPQDGGYLIPIIVFSSRKKARALATILNLQKELGNITVNAIVIYDKSIVRPYGRNFTAEGLVDLFDDALSSNRYFKFAETKLFSPDTPSVYPVFTKSVIQFFNDDISDLYNNFNEVAAFVFRDVLRDEINGILINPSTEMDSSATEQEAE</sequence>
<organism evidence="2 3">
    <name type="scientific">Bacillus salipaludis</name>
    <dbReference type="NCBI Taxonomy" id="2547811"/>
    <lineage>
        <taxon>Bacteria</taxon>
        <taxon>Bacillati</taxon>
        <taxon>Bacillota</taxon>
        <taxon>Bacilli</taxon>
        <taxon>Bacillales</taxon>
        <taxon>Bacillaceae</taxon>
        <taxon>Bacillus</taxon>
    </lineage>
</organism>
<proteinExistence type="predicted"/>
<dbReference type="EMBL" id="SMYO01000006">
    <property type="protein sequence ID" value="TDK60765.1"/>
    <property type="molecule type" value="Genomic_DNA"/>
</dbReference>